<reference evidence="2 3" key="1">
    <citation type="submission" date="2023-12" db="EMBL/GenBank/DDBJ databases">
        <title>Genome sequencing of Xanthomonas floridensis.</title>
        <authorList>
            <person name="Greer S."/>
            <person name="Harrison J."/>
            <person name="Grant M."/>
            <person name="Vicente J."/>
            <person name="Studholme D."/>
        </authorList>
    </citation>
    <scope>NUCLEOTIDE SEQUENCE [LARGE SCALE GENOMIC DNA]</scope>
    <source>
        <strain evidence="2 3">WHRI 8848</strain>
    </source>
</reference>
<protein>
    <submittedName>
        <fullName evidence="2">Class I SAM-dependent methyltransferase</fullName>
        <ecNumber evidence="2">2.1.-.-</ecNumber>
    </submittedName>
</protein>
<evidence type="ECO:0000313" key="2">
    <source>
        <dbReference type="EMBL" id="MEA5125694.1"/>
    </source>
</evidence>
<gene>
    <name evidence="2" type="ORF">VB146_17945</name>
</gene>
<keyword evidence="3" id="KW-1185">Reference proteome</keyword>
<dbReference type="GO" id="GO:0008168">
    <property type="term" value="F:methyltransferase activity"/>
    <property type="evidence" value="ECO:0007669"/>
    <property type="project" value="UniProtKB-KW"/>
</dbReference>
<dbReference type="InterPro" id="IPR029063">
    <property type="entry name" value="SAM-dependent_MTases_sf"/>
</dbReference>
<proteinExistence type="predicted"/>
<name>A0ABU5Q2K6_9XANT</name>
<dbReference type="GO" id="GO:0032259">
    <property type="term" value="P:methylation"/>
    <property type="evidence" value="ECO:0007669"/>
    <property type="project" value="UniProtKB-KW"/>
</dbReference>
<keyword evidence="2" id="KW-0489">Methyltransferase</keyword>
<accession>A0ABU5Q2K6</accession>
<sequence>MQGAAAAAAGVHASYHKLHTHARHGHPPPRPNRRCPARFQPRSVLQTERTRGSLGTLCMSSLRIPWRRLLTRTGLRLLYRAARHREGREYARLQLTARAPLFQDYGTTSLDRYPALFAYTQRALAETIAPRLLSFGCSTGEEVISLRHYFPDAEITGLDIHPGHIARCHQWLRAHPDPGVMFAVAGNTAGERDAEYDAIFCLAVLRRGDLAAHRGDRCDHLIRFEEVEVQLLDFARCLRPGGLLVLRHANFRLRDTLAARWFDTVLCLPTSARADTPLFGPDNRRLPVQADAQTVFRRRAAPCDERI</sequence>
<dbReference type="SUPFAM" id="SSF53335">
    <property type="entry name" value="S-adenosyl-L-methionine-dependent methyltransferases"/>
    <property type="match status" value="1"/>
</dbReference>
<evidence type="ECO:0000259" key="1">
    <source>
        <dbReference type="Pfam" id="PF08242"/>
    </source>
</evidence>
<dbReference type="Gene3D" id="3.40.50.150">
    <property type="entry name" value="Vaccinia Virus protein VP39"/>
    <property type="match status" value="1"/>
</dbReference>
<dbReference type="EMBL" id="JAYFSO010000026">
    <property type="protein sequence ID" value="MEA5125694.1"/>
    <property type="molecule type" value="Genomic_DNA"/>
</dbReference>
<dbReference type="Proteomes" id="UP001303614">
    <property type="component" value="Unassembled WGS sequence"/>
</dbReference>
<dbReference type="CDD" id="cd02440">
    <property type="entry name" value="AdoMet_MTases"/>
    <property type="match status" value="1"/>
</dbReference>
<evidence type="ECO:0000313" key="3">
    <source>
        <dbReference type="Proteomes" id="UP001303614"/>
    </source>
</evidence>
<comment type="caution">
    <text evidence="2">The sequence shown here is derived from an EMBL/GenBank/DDBJ whole genome shotgun (WGS) entry which is preliminary data.</text>
</comment>
<organism evidence="2 3">
    <name type="scientific">Xanthomonas floridensis</name>
    <dbReference type="NCBI Taxonomy" id="1843580"/>
    <lineage>
        <taxon>Bacteria</taxon>
        <taxon>Pseudomonadati</taxon>
        <taxon>Pseudomonadota</taxon>
        <taxon>Gammaproteobacteria</taxon>
        <taxon>Lysobacterales</taxon>
        <taxon>Lysobacteraceae</taxon>
        <taxon>Xanthomonas</taxon>
    </lineage>
</organism>
<dbReference type="InterPro" id="IPR013217">
    <property type="entry name" value="Methyltransf_12"/>
</dbReference>
<dbReference type="Pfam" id="PF08242">
    <property type="entry name" value="Methyltransf_12"/>
    <property type="match status" value="1"/>
</dbReference>
<dbReference type="EC" id="2.1.-.-" evidence="2"/>
<keyword evidence="2" id="KW-0808">Transferase</keyword>
<feature type="domain" description="Methyltransferase type 12" evidence="1">
    <location>
        <begin position="133"/>
        <end position="243"/>
    </location>
</feature>
<dbReference type="RefSeq" id="WP_239692206.1">
    <property type="nucleotide sequence ID" value="NZ_JAYFSO010000026.1"/>
</dbReference>